<keyword evidence="1" id="KW-0813">Transport</keyword>
<accession>A0A485MBX2</accession>
<feature type="domain" description="PBP" evidence="4">
    <location>
        <begin position="138"/>
        <end position="363"/>
    </location>
</feature>
<gene>
    <name evidence="5" type="primary">pstS</name>
    <name evidence="5" type="ORF">SCFA_850008</name>
</gene>
<evidence type="ECO:0000259" key="4">
    <source>
        <dbReference type="Pfam" id="PF12849"/>
    </source>
</evidence>
<protein>
    <submittedName>
        <fullName evidence="5">Phosphate ABC transporter, periplasmic phosphate-binding protein PstS (TC 3.A.1.7.1)</fullName>
    </submittedName>
</protein>
<dbReference type="PANTHER" id="PTHR30570">
    <property type="entry name" value="PERIPLASMIC PHOSPHATE BINDING COMPONENT OF PHOSPHATE ABC TRANSPORTER"/>
    <property type="match status" value="1"/>
</dbReference>
<dbReference type="Gene3D" id="3.40.190.10">
    <property type="entry name" value="Periplasmic binding protein-like II"/>
    <property type="match status" value="2"/>
</dbReference>
<feature type="transmembrane region" description="Helical" evidence="3">
    <location>
        <begin position="107"/>
        <end position="127"/>
    </location>
</feature>
<proteinExistence type="predicted"/>
<keyword evidence="3" id="KW-0472">Membrane</keyword>
<evidence type="ECO:0000256" key="1">
    <source>
        <dbReference type="ARBA" id="ARBA00022448"/>
    </source>
</evidence>
<dbReference type="Pfam" id="PF12849">
    <property type="entry name" value="PBP_like_2"/>
    <property type="match status" value="1"/>
</dbReference>
<keyword evidence="3" id="KW-0812">Transmembrane</keyword>
<dbReference type="AlphaFoldDB" id="A0A485MBX2"/>
<dbReference type="EMBL" id="CAADRM010000153">
    <property type="protein sequence ID" value="VFU18537.1"/>
    <property type="molecule type" value="Genomic_DNA"/>
</dbReference>
<dbReference type="SUPFAM" id="SSF53850">
    <property type="entry name" value="Periplasmic binding protein-like II"/>
    <property type="match status" value="1"/>
</dbReference>
<dbReference type="InterPro" id="IPR024370">
    <property type="entry name" value="PBP_domain"/>
</dbReference>
<evidence type="ECO:0000256" key="3">
    <source>
        <dbReference type="SAM" id="Phobius"/>
    </source>
</evidence>
<dbReference type="GO" id="GO:0042301">
    <property type="term" value="F:phosphate ion binding"/>
    <property type="evidence" value="ECO:0007669"/>
    <property type="project" value="InterPro"/>
</dbReference>
<dbReference type="NCBIfam" id="TIGR02136">
    <property type="entry name" value="ptsS_2"/>
    <property type="match status" value="1"/>
</dbReference>
<dbReference type="PANTHER" id="PTHR30570:SF1">
    <property type="entry name" value="PHOSPHATE-BINDING PROTEIN PSTS"/>
    <property type="match status" value="1"/>
</dbReference>
<dbReference type="CDD" id="cd13653">
    <property type="entry name" value="PBP2_phosphate_like_1"/>
    <property type="match status" value="1"/>
</dbReference>
<name>A0A485MBX2_9ZZZZ</name>
<reference evidence="5" key="1">
    <citation type="submission" date="2019-03" db="EMBL/GenBank/DDBJ databases">
        <authorList>
            <person name="Hao L."/>
        </authorList>
    </citation>
    <scope>NUCLEOTIDE SEQUENCE</scope>
</reference>
<organism evidence="5">
    <name type="scientific">anaerobic digester metagenome</name>
    <dbReference type="NCBI Taxonomy" id="1263854"/>
    <lineage>
        <taxon>unclassified sequences</taxon>
        <taxon>metagenomes</taxon>
        <taxon>ecological metagenomes</taxon>
    </lineage>
</organism>
<evidence type="ECO:0000313" key="5">
    <source>
        <dbReference type="EMBL" id="VFU18537.1"/>
    </source>
</evidence>
<keyword evidence="2" id="KW-0732">Signal</keyword>
<evidence type="ECO:0000256" key="2">
    <source>
        <dbReference type="ARBA" id="ARBA00022729"/>
    </source>
</evidence>
<keyword evidence="3" id="KW-1133">Transmembrane helix</keyword>
<dbReference type="InterPro" id="IPR050811">
    <property type="entry name" value="Phosphate_ABC_transporter"/>
</dbReference>
<dbReference type="InterPro" id="IPR011862">
    <property type="entry name" value="Phos-bd"/>
</dbReference>
<sequence>MHDIVDRCFQIDFAIFIPDPDRPAHIQEMVKKNQADSIIHSGPYFRRSCLMEAVARALKGIDVSAPQINTAAYNMENTGRIKTRADAFVQCTNKQQHTIQEGMMKKVTFITVFAALCAFLAAGSIQASELDRFIGMKGKIDIAGGTAHIPVMNDAGKNIMKFNPDIRITVAGGGSGVGVQKVGEGLVDIGNTGRAVSEAEKSKYGLVSFPFAIDGVAVVVNPKNQVKELATEQIQKIFSGQVVNWKDVGGADAPIHLFTRDEASGTREVFWEKLLNKGDVAQSANIVASNGAMKVAVAGDPHAIGYLGIGHISKDVKAIVIDKVEPLQENAKSGVYRVTRNLYMNTKGQPTQLQQAFIDYILGPDGAEICKKYGYIPISE</sequence>